<protein>
    <recommendedName>
        <fullName evidence="3">Helicase ATP-binding domain-containing protein</fullName>
    </recommendedName>
</protein>
<dbReference type="InterPro" id="IPR050496">
    <property type="entry name" value="SNF2_RAD54_helicase_repair"/>
</dbReference>
<sequence>MDLDESCNNPEAIDASGLADGPVTSQNIPNEDTSKYDELGIAGVSTHDLCELENNVCVPVIKEILGEDATSSGFDLFNAPDSSENSRFTLSPSTSADKSGLCSRASDEEYIPVEGDTISETSFSEDDDEGTEESKDAPRKKRRKLEKAKKMIKLFVDDSNDIDFEERLRYQKKGVVWLCGLHEQYVGGILADEMGLGKTIQVIAFLRALDESQKQDNYMNFKGLGPCLIICPSTLLKQWVSEIHQWMPRCRVLLFTAIFVYIYSISNLIRGGSILVTTYSTFQKYSELLLPTPWHYAILDEGHKIRNPKAQVLLIIVPFLVKRKFKISQTVKQLHTPCRLILSGTPLQNSLSLMDFVYSGKLNSLDTFTERFAIPITQGGYANATKQQLLTAYKCAVVLRDAISPYILRRLKKDVKKSLDLPEKNEKVLFCELSSEQRQLYKDYLSSRECRNILKGRLDAFVGLTLLRKLCNHPDLVTGGPNRYGEFDVAEDPSKAFGYPDRSGKMRVLLQLLTIWRKQPKPRNAEHSREEIVRRWVSSQFNEDPDIFIFLLTTRVGGLGINLTAANKVVRQIFKHFLANRILKDPKQRQFFKTNDLHDLFSLSDVSKEAPTETGTLFASETDEIRKNNFFDENDRRYFAWLVIADSMFCFRKHRKRKKGSKETEEDDDAEIVPSLSEEKKAELRERARRLAKLLSCLLFALKKHFRSLSLTASVEEEEVTSAKVATPEDQPNEKKLDVRLSNHSPASEESISRDSHHRHVKSKKEKKHKRNHEVSLENKGSDDFVLSCLLKSAGVRCAIKHDDLVEDKPSDYLIEKEAAAAANNAAKALGKRNASFVPGLIGPLFENFGRCSRHLQLHCRPRPPPQSTPHLQEKESPTAFLQQFMQGNVEQMKAKHRLA</sequence>
<feature type="compositionally biased region" description="Basic and acidic residues" evidence="2">
    <location>
        <begin position="732"/>
        <end position="741"/>
    </location>
</feature>
<dbReference type="GO" id="GO:0005634">
    <property type="term" value="C:nucleus"/>
    <property type="evidence" value="ECO:0007669"/>
    <property type="project" value="TreeGrafter"/>
</dbReference>
<accession>A0A3P7JJL5</accession>
<evidence type="ECO:0000313" key="4">
    <source>
        <dbReference type="EMBL" id="VDM76367.1"/>
    </source>
</evidence>
<dbReference type="PROSITE" id="PS51192">
    <property type="entry name" value="HELICASE_ATP_BIND_1"/>
    <property type="match status" value="1"/>
</dbReference>
<dbReference type="Gene3D" id="1.20.120.850">
    <property type="entry name" value="SWI2/SNF2 ATPases, N-terminal domain"/>
    <property type="match status" value="1"/>
</dbReference>
<dbReference type="SMART" id="SM00487">
    <property type="entry name" value="DEXDc"/>
    <property type="match status" value="1"/>
</dbReference>
<dbReference type="PANTHER" id="PTHR45629">
    <property type="entry name" value="SNF2/RAD54 FAMILY MEMBER"/>
    <property type="match status" value="1"/>
</dbReference>
<feature type="domain" description="Helicase ATP-binding" evidence="3">
    <location>
        <begin position="179"/>
        <end position="364"/>
    </location>
</feature>
<dbReference type="InterPro" id="IPR049730">
    <property type="entry name" value="SNF2/RAD54-like_C"/>
</dbReference>
<dbReference type="AlphaFoldDB" id="A0A3P7JJL5"/>
<name>A0A3P7JJL5_STRVU</name>
<dbReference type="CDD" id="cd18793">
    <property type="entry name" value="SF2_C_SNF"/>
    <property type="match status" value="1"/>
</dbReference>
<dbReference type="Gene3D" id="3.40.50.10810">
    <property type="entry name" value="Tandem AAA-ATPase domain"/>
    <property type="match status" value="1"/>
</dbReference>
<dbReference type="InterPro" id="IPR027417">
    <property type="entry name" value="P-loop_NTPase"/>
</dbReference>
<dbReference type="GO" id="GO:0006283">
    <property type="term" value="P:transcription-coupled nucleotide-excision repair"/>
    <property type="evidence" value="ECO:0007669"/>
    <property type="project" value="TreeGrafter"/>
</dbReference>
<feature type="region of interest" description="Disordered" evidence="2">
    <location>
        <begin position="717"/>
        <end position="777"/>
    </location>
</feature>
<dbReference type="Gene3D" id="3.40.50.300">
    <property type="entry name" value="P-loop containing nucleotide triphosphate hydrolases"/>
    <property type="match status" value="2"/>
</dbReference>
<dbReference type="GO" id="GO:0005524">
    <property type="term" value="F:ATP binding"/>
    <property type="evidence" value="ECO:0007669"/>
    <property type="project" value="InterPro"/>
</dbReference>
<reference evidence="4 5" key="1">
    <citation type="submission" date="2018-11" db="EMBL/GenBank/DDBJ databases">
        <authorList>
            <consortium name="Pathogen Informatics"/>
        </authorList>
    </citation>
    <scope>NUCLEOTIDE SEQUENCE [LARGE SCALE GENOMIC DNA]</scope>
</reference>
<gene>
    <name evidence="4" type="ORF">SVUK_LOCUS11365</name>
</gene>
<feature type="compositionally biased region" description="Polar residues" evidence="2">
    <location>
        <begin position="81"/>
        <end position="97"/>
    </location>
</feature>
<dbReference type="InterPro" id="IPR000330">
    <property type="entry name" value="SNF2_N"/>
</dbReference>
<dbReference type="GO" id="GO:0016787">
    <property type="term" value="F:hydrolase activity"/>
    <property type="evidence" value="ECO:0007669"/>
    <property type="project" value="UniProtKB-KW"/>
</dbReference>
<proteinExistence type="predicted"/>
<keyword evidence="5" id="KW-1185">Reference proteome</keyword>
<dbReference type="InterPro" id="IPR038718">
    <property type="entry name" value="SNF2-like_sf"/>
</dbReference>
<organism evidence="4 5">
    <name type="scientific">Strongylus vulgaris</name>
    <name type="common">Blood worm</name>
    <dbReference type="NCBI Taxonomy" id="40348"/>
    <lineage>
        <taxon>Eukaryota</taxon>
        <taxon>Metazoa</taxon>
        <taxon>Ecdysozoa</taxon>
        <taxon>Nematoda</taxon>
        <taxon>Chromadorea</taxon>
        <taxon>Rhabditida</taxon>
        <taxon>Rhabditina</taxon>
        <taxon>Rhabditomorpha</taxon>
        <taxon>Strongyloidea</taxon>
        <taxon>Strongylidae</taxon>
        <taxon>Strongylus</taxon>
    </lineage>
</organism>
<dbReference type="OrthoDB" id="448448at2759"/>
<dbReference type="InterPro" id="IPR014001">
    <property type="entry name" value="Helicase_ATP-bd"/>
</dbReference>
<evidence type="ECO:0000259" key="3">
    <source>
        <dbReference type="PROSITE" id="PS51192"/>
    </source>
</evidence>
<dbReference type="Pfam" id="PF00176">
    <property type="entry name" value="SNF2-rel_dom"/>
    <property type="match status" value="1"/>
</dbReference>
<dbReference type="Proteomes" id="UP000270094">
    <property type="component" value="Unassembled WGS sequence"/>
</dbReference>
<dbReference type="GO" id="GO:0008094">
    <property type="term" value="F:ATP-dependent activity, acting on DNA"/>
    <property type="evidence" value="ECO:0007669"/>
    <property type="project" value="TreeGrafter"/>
</dbReference>
<feature type="region of interest" description="Disordered" evidence="2">
    <location>
        <begin position="1"/>
        <end position="34"/>
    </location>
</feature>
<feature type="compositionally biased region" description="Basic residues" evidence="2">
    <location>
        <begin position="756"/>
        <end position="772"/>
    </location>
</feature>
<keyword evidence="1" id="KW-0378">Hydrolase</keyword>
<dbReference type="SUPFAM" id="SSF52540">
    <property type="entry name" value="P-loop containing nucleoside triphosphate hydrolases"/>
    <property type="match status" value="2"/>
</dbReference>
<feature type="region of interest" description="Disordered" evidence="2">
    <location>
        <begin position="81"/>
        <end position="142"/>
    </location>
</feature>
<evidence type="ECO:0000256" key="1">
    <source>
        <dbReference type="ARBA" id="ARBA00022801"/>
    </source>
</evidence>
<dbReference type="EMBL" id="UYYB01096862">
    <property type="protein sequence ID" value="VDM76367.1"/>
    <property type="molecule type" value="Genomic_DNA"/>
</dbReference>
<evidence type="ECO:0000313" key="5">
    <source>
        <dbReference type="Proteomes" id="UP000270094"/>
    </source>
</evidence>
<dbReference type="PANTHER" id="PTHR45629:SF7">
    <property type="entry name" value="DNA EXCISION REPAIR PROTEIN ERCC-6-RELATED"/>
    <property type="match status" value="1"/>
</dbReference>
<evidence type="ECO:0000256" key="2">
    <source>
        <dbReference type="SAM" id="MobiDB-lite"/>
    </source>
</evidence>